<gene>
    <name evidence="1" type="ORF">SMD27_01005</name>
</gene>
<keyword evidence="2" id="KW-1185">Reference proteome</keyword>
<dbReference type="RefSeq" id="WP_320506475.1">
    <property type="nucleotide sequence ID" value="NZ_JAXCLW010000001.1"/>
</dbReference>
<evidence type="ECO:0000313" key="2">
    <source>
        <dbReference type="Proteomes" id="UP001279642"/>
    </source>
</evidence>
<accession>A0ABU5E516</accession>
<comment type="caution">
    <text evidence="1">The sequence shown here is derived from an EMBL/GenBank/DDBJ whole genome shotgun (WGS) entry which is preliminary data.</text>
</comment>
<dbReference type="Proteomes" id="UP001279642">
    <property type="component" value="Unassembled WGS sequence"/>
</dbReference>
<dbReference type="InterPro" id="IPR009351">
    <property type="entry name" value="AlkZ-like"/>
</dbReference>
<dbReference type="PANTHER" id="PTHR30528:SF0">
    <property type="entry name" value="CYTOPLASMIC PROTEIN"/>
    <property type="match status" value="1"/>
</dbReference>
<reference evidence="1 2" key="1">
    <citation type="journal article" date="2016" name="Antonie Van Leeuwenhoek">
        <title>Dongia soli sp. nov., isolated from soil from Dokdo, Korea.</title>
        <authorList>
            <person name="Kim D.U."/>
            <person name="Lee H."/>
            <person name="Kim H."/>
            <person name="Kim S.G."/>
            <person name="Ka J.O."/>
        </authorList>
    </citation>
    <scope>NUCLEOTIDE SEQUENCE [LARGE SCALE GENOMIC DNA]</scope>
    <source>
        <strain evidence="1 2">D78</strain>
    </source>
</reference>
<dbReference type="Pfam" id="PF06224">
    <property type="entry name" value="AlkZ-like"/>
    <property type="match status" value="1"/>
</dbReference>
<sequence length="395" mass="44743">MSDPVTADPMLRAFLLDRLGLRGPLWAADMAARSAQDLGMIQIDSIRVTGLRNHEIAWAARTDAPVADFYRLLYDARGMLETHYPIFATRRDWLPWFLKDFGKTISADRLAEMRPLMRRLTRHIAEHGPVSPADFQSERVTGGFNTIKATTKALEYLFYLDKVQIAGRTTHFHRLFDLTERIAPELLRPVPEWRRKSGLFFVQSALSVLKLATPQQLAERTAHHIGSWRGGGLPMARLLVAKARERGLIVPIPFDGKEMHLALQSDIDAFASRATLEDDVVRLLPPLDNLLFSRRRLTELFGFTYKFEAYTPQHQRRFYFALPILYRDAIVGQIDIKKGGAIWQILDLDIIAPVPLDGLRGAIHRLGRIAGAGEVKSSNRLAAKWRRGLSGTISF</sequence>
<organism evidence="1 2">
    <name type="scientific">Dongia soli</name>
    <dbReference type="NCBI Taxonomy" id="600628"/>
    <lineage>
        <taxon>Bacteria</taxon>
        <taxon>Pseudomonadati</taxon>
        <taxon>Pseudomonadota</taxon>
        <taxon>Alphaproteobacteria</taxon>
        <taxon>Rhodospirillales</taxon>
        <taxon>Dongiaceae</taxon>
        <taxon>Dongia</taxon>
    </lineage>
</organism>
<proteinExistence type="predicted"/>
<dbReference type="PANTHER" id="PTHR30528">
    <property type="entry name" value="CYTOPLASMIC PROTEIN"/>
    <property type="match status" value="1"/>
</dbReference>
<evidence type="ECO:0000313" key="1">
    <source>
        <dbReference type="EMBL" id="MDY0881410.1"/>
    </source>
</evidence>
<name>A0ABU5E516_9PROT</name>
<protein>
    <submittedName>
        <fullName evidence="1">Crosslink repair DNA glycosylase YcaQ family protein</fullName>
    </submittedName>
</protein>
<dbReference type="EMBL" id="JAXCLW010000001">
    <property type="protein sequence ID" value="MDY0881410.1"/>
    <property type="molecule type" value="Genomic_DNA"/>
</dbReference>